<keyword evidence="3" id="KW-1185">Reference proteome</keyword>
<dbReference type="AlphaFoldDB" id="A0A4R7AZC6"/>
<organism evidence="2 3">
    <name type="scientific">Paludibacterium purpuratum</name>
    <dbReference type="NCBI Taxonomy" id="1144873"/>
    <lineage>
        <taxon>Bacteria</taxon>
        <taxon>Pseudomonadati</taxon>
        <taxon>Pseudomonadota</taxon>
        <taxon>Betaproteobacteria</taxon>
        <taxon>Neisseriales</taxon>
        <taxon>Chromobacteriaceae</taxon>
        <taxon>Paludibacterium</taxon>
    </lineage>
</organism>
<proteinExistence type="predicted"/>
<accession>A0A4R7AZC6</accession>
<reference evidence="2 3" key="1">
    <citation type="submission" date="2019-03" db="EMBL/GenBank/DDBJ databases">
        <title>Genomic Encyclopedia of Type Strains, Phase III (KMG-III): the genomes of soil and plant-associated and newly described type strains.</title>
        <authorList>
            <person name="Whitman W."/>
        </authorList>
    </citation>
    <scope>NUCLEOTIDE SEQUENCE [LARGE SCALE GENOMIC DNA]</scope>
    <source>
        <strain evidence="2 3">CECT 8976</strain>
    </source>
</reference>
<dbReference type="EMBL" id="SNZP01000013">
    <property type="protein sequence ID" value="TDR73620.1"/>
    <property type="molecule type" value="Genomic_DNA"/>
</dbReference>
<dbReference type="Pfam" id="PF16933">
    <property type="entry name" value="PelG"/>
    <property type="match status" value="1"/>
</dbReference>
<evidence type="ECO:0000313" key="2">
    <source>
        <dbReference type="EMBL" id="TDR73620.1"/>
    </source>
</evidence>
<feature type="transmembrane region" description="Helical" evidence="1">
    <location>
        <begin position="341"/>
        <end position="365"/>
    </location>
</feature>
<feature type="transmembrane region" description="Helical" evidence="1">
    <location>
        <begin position="189"/>
        <end position="210"/>
    </location>
</feature>
<comment type="caution">
    <text evidence="2">The sequence shown here is derived from an EMBL/GenBank/DDBJ whole genome shotgun (WGS) entry which is preliminary data.</text>
</comment>
<feature type="transmembrane region" description="Helical" evidence="1">
    <location>
        <begin position="106"/>
        <end position="128"/>
    </location>
</feature>
<name>A0A4R7AZC6_9NEIS</name>
<evidence type="ECO:0000256" key="1">
    <source>
        <dbReference type="SAM" id="Phobius"/>
    </source>
</evidence>
<feature type="transmembrane region" description="Helical" evidence="1">
    <location>
        <begin position="134"/>
        <end position="155"/>
    </location>
</feature>
<dbReference type="InterPro" id="IPR031617">
    <property type="entry name" value="PelG"/>
</dbReference>
<feature type="transmembrane region" description="Helical" evidence="1">
    <location>
        <begin position="66"/>
        <end position="85"/>
    </location>
</feature>
<feature type="transmembrane region" description="Helical" evidence="1">
    <location>
        <begin position="395"/>
        <end position="415"/>
    </location>
</feature>
<protein>
    <submittedName>
        <fullName evidence="2">Putative membrane protein</fullName>
    </submittedName>
</protein>
<dbReference type="Proteomes" id="UP000295611">
    <property type="component" value="Unassembled WGS sequence"/>
</dbReference>
<evidence type="ECO:0000313" key="3">
    <source>
        <dbReference type="Proteomes" id="UP000295611"/>
    </source>
</evidence>
<feature type="transmembrane region" description="Helical" evidence="1">
    <location>
        <begin position="231"/>
        <end position="253"/>
    </location>
</feature>
<feature type="transmembrane region" description="Helical" evidence="1">
    <location>
        <begin position="421"/>
        <end position="441"/>
    </location>
</feature>
<keyword evidence="1" id="KW-0472">Membrane</keyword>
<dbReference type="RefSeq" id="WP_133682896.1">
    <property type="nucleotide sequence ID" value="NZ_SNZP01000013.1"/>
</dbReference>
<dbReference type="OrthoDB" id="37830at2"/>
<keyword evidence="1" id="KW-0812">Transmembrane</keyword>
<sequence>MAGIGFELRRMLRRDSLAGLLQAYAYAGLISAGPWMLSIVGILLIGVLSLPFVVPTALIAQFQVSVTYLIACSLVLTGPLQLAFTRFTADQMYGKRVDLVLSNFHGVVLVTNATALALGVPTVLWLFHGQPGSYRLFMLSGFIILANIWISAIFLSGLKRYMHILLVFLIGYGATVVGSLTLNTHGLEGLLAGFVLGQAVLLFGLLLLIYREFPGRLFISFEMFRREGRHTALMWIGLMYNLGLWIDKLMFWYAPGTGQQVIGPLHASLIYDMPVFLAYLAIIPGMAVFLMRIETDFVEYYDAFYSAVREGASLQHIENVRNGMVDALRTGLYEIVKVQSIAAILLFASGAELLHWLGISVLYLPLLQVDVIAASLQVVFLGVINVFFYLDRRRVVLAATGGFLLLNVALTALTLELNPAWYGYGFAGAMLISVVIGIALLDYKLERLEYETYMLQ</sequence>
<feature type="transmembrane region" description="Helical" evidence="1">
    <location>
        <begin position="371"/>
        <end position="390"/>
    </location>
</feature>
<gene>
    <name evidence="2" type="ORF">DFP86_113127</name>
</gene>
<feature type="transmembrane region" description="Helical" evidence="1">
    <location>
        <begin position="273"/>
        <end position="291"/>
    </location>
</feature>
<feature type="transmembrane region" description="Helical" evidence="1">
    <location>
        <begin position="21"/>
        <end position="54"/>
    </location>
</feature>
<feature type="transmembrane region" description="Helical" evidence="1">
    <location>
        <begin position="162"/>
        <end position="183"/>
    </location>
</feature>
<keyword evidence="1" id="KW-1133">Transmembrane helix</keyword>